<organism evidence="7 8">
    <name type="scientific">Myotis brandtii</name>
    <name type="common">Brandt's bat</name>
    <dbReference type="NCBI Taxonomy" id="109478"/>
    <lineage>
        <taxon>Eukaryota</taxon>
        <taxon>Metazoa</taxon>
        <taxon>Chordata</taxon>
        <taxon>Craniata</taxon>
        <taxon>Vertebrata</taxon>
        <taxon>Euteleostomi</taxon>
        <taxon>Mammalia</taxon>
        <taxon>Eutheria</taxon>
        <taxon>Laurasiatheria</taxon>
        <taxon>Chiroptera</taxon>
        <taxon>Yangochiroptera</taxon>
        <taxon>Vespertilionidae</taxon>
        <taxon>Myotis</taxon>
    </lineage>
</organism>
<dbReference type="SUPFAM" id="SSF47240">
    <property type="entry name" value="Ferritin-like"/>
    <property type="match status" value="1"/>
</dbReference>
<feature type="domain" description="Ferritin-like diiron" evidence="6">
    <location>
        <begin position="1"/>
        <end position="60"/>
    </location>
</feature>
<dbReference type="InterPro" id="IPR009078">
    <property type="entry name" value="Ferritin-like_SF"/>
</dbReference>
<keyword evidence="5" id="KW-0409">Iron storage</keyword>
<dbReference type="GO" id="GO:0044754">
    <property type="term" value="C:autolysosome"/>
    <property type="evidence" value="ECO:0007669"/>
    <property type="project" value="UniProtKB-SubCell"/>
</dbReference>
<dbReference type="InterPro" id="IPR001519">
    <property type="entry name" value="Ferritin"/>
</dbReference>
<evidence type="ECO:0000256" key="5">
    <source>
        <dbReference type="RuleBase" id="RU361145"/>
    </source>
</evidence>
<evidence type="ECO:0000256" key="1">
    <source>
        <dbReference type="ARBA" id="ARBA00044942"/>
    </source>
</evidence>
<dbReference type="InterPro" id="IPR009040">
    <property type="entry name" value="Ferritin-like_diiron"/>
</dbReference>
<evidence type="ECO:0000256" key="4">
    <source>
        <dbReference type="PIRSR" id="PIRSR601519-1"/>
    </source>
</evidence>
<dbReference type="Proteomes" id="UP000052978">
    <property type="component" value="Unassembled WGS sequence"/>
</dbReference>
<feature type="binding site" evidence="4">
    <location>
        <position position="42"/>
    </location>
    <ligand>
        <name>Fe cation</name>
        <dbReference type="ChEBI" id="CHEBI:24875"/>
        <label>1</label>
    </ligand>
</feature>
<keyword evidence="4 5" id="KW-0479">Metal-binding</keyword>
<dbReference type="EMBL" id="KE164387">
    <property type="protein sequence ID" value="EPQ17721.1"/>
    <property type="molecule type" value="Genomic_DNA"/>
</dbReference>
<comment type="function">
    <text evidence="2">Stores iron in a soluble, non-toxic, readily available form. Important for iron homeostasis. Iron is taken up in the ferrous form and deposited as ferric hydroxides after oxidation. Also plays a role in delivery of iron to cells. Mediates iron uptake in capsule cells of the developing kidney. Delivery to lysosomes by the cargo receptor NCOA4 for autophagic degradation and release or iron.</text>
</comment>
<name>S7NJX0_MYOBR</name>
<evidence type="ECO:0000313" key="7">
    <source>
        <dbReference type="EMBL" id="EPQ17721.1"/>
    </source>
</evidence>
<dbReference type="PROSITE" id="PS50905">
    <property type="entry name" value="FERRITIN_LIKE"/>
    <property type="match status" value="1"/>
</dbReference>
<comment type="subunit">
    <text evidence="3">Oligomer of 24 subunits. There are two types of subunits: L (light) chain and H (heavy) chain. The major chain can be light or heavy, depending on the species and tissue type. The functional molecule forms a roughly spherical shell with a diameter of 12 nm and contains a central cavity into which the insoluble mineral iron core is deposited. Interacts with NCOA4.</text>
</comment>
<dbReference type="PANTHER" id="PTHR11431:SF47">
    <property type="entry name" value="FERRITIN LIGHT CHAIN"/>
    <property type="match status" value="1"/>
</dbReference>
<dbReference type="GO" id="GO:0008199">
    <property type="term" value="F:ferric iron binding"/>
    <property type="evidence" value="ECO:0007669"/>
    <property type="project" value="InterPro"/>
</dbReference>
<evidence type="ECO:0000313" key="8">
    <source>
        <dbReference type="Proteomes" id="UP000052978"/>
    </source>
</evidence>
<dbReference type="PANTHER" id="PTHR11431">
    <property type="entry name" value="FERRITIN"/>
    <property type="match status" value="1"/>
</dbReference>
<keyword evidence="4 5" id="KW-0408">Iron</keyword>
<dbReference type="GO" id="GO:0006879">
    <property type="term" value="P:intracellular iron ion homeostasis"/>
    <property type="evidence" value="ECO:0007669"/>
    <property type="project" value="UniProtKB-KW"/>
</dbReference>
<protein>
    <recommendedName>
        <fullName evidence="5">Ferritin</fullName>
    </recommendedName>
</protein>
<dbReference type="InterPro" id="IPR012347">
    <property type="entry name" value="Ferritin-like"/>
</dbReference>
<dbReference type="Gene3D" id="1.20.1260.10">
    <property type="match status" value="1"/>
</dbReference>
<accession>S7NJX0</accession>
<gene>
    <name evidence="7" type="ORF">D623_10025579</name>
</gene>
<dbReference type="GO" id="GO:0008198">
    <property type="term" value="F:ferrous iron binding"/>
    <property type="evidence" value="ECO:0007669"/>
    <property type="project" value="TreeGrafter"/>
</dbReference>
<comment type="similarity">
    <text evidence="5">Belongs to the ferritin family.</text>
</comment>
<sequence>MEVSGALKRNLNQALLELHALGSIHAEPCLCSFLQNHFLGEQVKLIKKMGDHLTHLCRLAGLQAGLGEYLFEKLALKHD</sequence>
<keyword evidence="8" id="KW-1185">Reference proteome</keyword>
<evidence type="ECO:0000256" key="2">
    <source>
        <dbReference type="ARBA" id="ARBA00045578"/>
    </source>
</evidence>
<reference evidence="7 8" key="1">
    <citation type="journal article" date="2013" name="Nat. Commun.">
        <title>Genome analysis reveals insights into physiology and longevity of the Brandt's bat Myotis brandtii.</title>
        <authorList>
            <person name="Seim I."/>
            <person name="Fang X."/>
            <person name="Xiong Z."/>
            <person name="Lobanov A.V."/>
            <person name="Huang Z."/>
            <person name="Ma S."/>
            <person name="Feng Y."/>
            <person name="Turanov A.A."/>
            <person name="Zhu Y."/>
            <person name="Lenz T.L."/>
            <person name="Gerashchenko M.V."/>
            <person name="Fan D."/>
            <person name="Hee Yim S."/>
            <person name="Yao X."/>
            <person name="Jordan D."/>
            <person name="Xiong Y."/>
            <person name="Ma Y."/>
            <person name="Lyapunov A.N."/>
            <person name="Chen G."/>
            <person name="Kulakova O.I."/>
            <person name="Sun Y."/>
            <person name="Lee S.G."/>
            <person name="Bronson R.T."/>
            <person name="Moskalev A.A."/>
            <person name="Sunyaev S.R."/>
            <person name="Zhang G."/>
            <person name="Krogh A."/>
            <person name="Wang J."/>
            <person name="Gladyshev V.N."/>
        </authorList>
    </citation>
    <scope>NUCLEOTIDE SEQUENCE [LARGE SCALE GENOMIC DNA]</scope>
</reference>
<evidence type="ECO:0000256" key="3">
    <source>
        <dbReference type="ARBA" id="ARBA00047045"/>
    </source>
</evidence>
<comment type="subcellular location">
    <subcellularLocation>
        <location evidence="1">Autolysosome</location>
    </subcellularLocation>
</comment>
<evidence type="ECO:0000259" key="6">
    <source>
        <dbReference type="PROSITE" id="PS50905"/>
    </source>
</evidence>
<proteinExistence type="inferred from homology"/>
<dbReference type="AlphaFoldDB" id="S7NJX0"/>
<dbReference type="GO" id="GO:0006826">
    <property type="term" value="P:iron ion transport"/>
    <property type="evidence" value="ECO:0007669"/>
    <property type="project" value="InterPro"/>
</dbReference>